<evidence type="ECO:0000313" key="3">
    <source>
        <dbReference type="EMBL" id="KAK4188725.1"/>
    </source>
</evidence>
<keyword evidence="4" id="KW-1185">Reference proteome</keyword>
<dbReference type="PANTHER" id="PTHR33112">
    <property type="entry name" value="DOMAIN PROTEIN, PUTATIVE-RELATED"/>
    <property type="match status" value="1"/>
</dbReference>
<dbReference type="Pfam" id="PF06985">
    <property type="entry name" value="HET"/>
    <property type="match status" value="1"/>
</dbReference>
<dbReference type="Proteomes" id="UP001302126">
    <property type="component" value="Unassembled WGS sequence"/>
</dbReference>
<accession>A0AAN7AKD4</accession>
<reference evidence="3" key="2">
    <citation type="submission" date="2023-05" db="EMBL/GenBank/DDBJ databases">
        <authorList>
            <consortium name="Lawrence Berkeley National Laboratory"/>
            <person name="Steindorff A."/>
            <person name="Hensen N."/>
            <person name="Bonometti L."/>
            <person name="Westerberg I."/>
            <person name="Brannstrom I.O."/>
            <person name="Guillou S."/>
            <person name="Cros-Aarteil S."/>
            <person name="Calhoun S."/>
            <person name="Haridas S."/>
            <person name="Kuo A."/>
            <person name="Mondo S."/>
            <person name="Pangilinan J."/>
            <person name="Riley R."/>
            <person name="Labutti K."/>
            <person name="Andreopoulos B."/>
            <person name="Lipzen A."/>
            <person name="Chen C."/>
            <person name="Yanf M."/>
            <person name="Daum C."/>
            <person name="Ng V."/>
            <person name="Clum A."/>
            <person name="Ohm R."/>
            <person name="Martin F."/>
            <person name="Silar P."/>
            <person name="Natvig D."/>
            <person name="Lalanne C."/>
            <person name="Gautier V."/>
            <person name="Ament-Velasquez S.L."/>
            <person name="Kruys A."/>
            <person name="Hutchinson M.I."/>
            <person name="Powell A.J."/>
            <person name="Barry K."/>
            <person name="Miller A.N."/>
            <person name="Grigoriev I.V."/>
            <person name="Debuchy R."/>
            <person name="Gladieux P."/>
            <person name="Thoren M.H."/>
            <person name="Johannesson H."/>
        </authorList>
    </citation>
    <scope>NUCLEOTIDE SEQUENCE</scope>
    <source>
        <strain evidence="3">PSN309</strain>
    </source>
</reference>
<dbReference type="InterPro" id="IPR010730">
    <property type="entry name" value="HET"/>
</dbReference>
<dbReference type="AlphaFoldDB" id="A0AAN7AKD4"/>
<evidence type="ECO:0000256" key="1">
    <source>
        <dbReference type="SAM" id="MobiDB-lite"/>
    </source>
</evidence>
<dbReference type="EMBL" id="MU864384">
    <property type="protein sequence ID" value="KAK4188725.1"/>
    <property type="molecule type" value="Genomic_DNA"/>
</dbReference>
<name>A0AAN7AKD4_9PEZI</name>
<feature type="region of interest" description="Disordered" evidence="1">
    <location>
        <begin position="639"/>
        <end position="680"/>
    </location>
</feature>
<comment type="caution">
    <text evidence="3">The sequence shown here is derived from an EMBL/GenBank/DDBJ whole genome shotgun (WGS) entry which is preliminary data.</text>
</comment>
<sequence>MLCQTCLSVFEGPTPRLDETTSRPFGLDTLRTSIALGCFICCGLRDNLRIDTMSKNIDSLDRLLGIDIVQYKFEIMGLINDRITKPGQSRYCYLTVTWKCEIEHPGWERWMYQLVQWPLQPTLENPRWDEQLACGAIESATSVWLSEKVAAHISQWLSSCVEQHTSCNGQPASDTSTQNFYPSRLISVGNGIVRLIETTETIPTGHYLTLSHRWPTDASAYTLLEHANLDTLKASIDTSALSKVFQDAITCTRILGAEYIWIDSLCIIQDSKEDWEAESATMAEIYSQSYCNLSATADECKEQGLQHPRRHMQFSHERATARWDPVATDEGEGSIEPGPSCLQAQDYVLYDPNFWTRRVDQQELFTRGWVFQEQQLAPRILHFAPDQLLWECRQHRAGEEFPSGLPQKEMGWGEDWRSNPAATVVKGALAADQGHTDGPTGFYPTLGLSPWLVWQQVVGHYTRLSLTNGRDALVALAGVARMYQRLYQSRYFAGHWEEDFVFSLIWRISTEGHAQNCPSTEVQRPENFRKPEASQYTAPSWSWASVDTAVVGYDTRLSPTYAAEIIQKAVISSTGDPFGTLTDGYLLLKGPIFPAKLSVNARFNLKVMVGLLVDGCSGPVWTVDLDLCCRRHPDLNDTINSMGEDITDSSSDEDSEGTDQQVQTDDESDGNFDPDWDQDTLSRRYPSVYYLPIFEGTVTQQKKTPTENRIGWVLEPESGMRGVYKRIGLCFDKLVASRGWRLPPATAMMKSQENSHLYLDVGQNLFLVV</sequence>
<feature type="compositionally biased region" description="Acidic residues" evidence="1">
    <location>
        <begin position="664"/>
        <end position="678"/>
    </location>
</feature>
<evidence type="ECO:0000259" key="2">
    <source>
        <dbReference type="Pfam" id="PF06985"/>
    </source>
</evidence>
<reference evidence="3" key="1">
    <citation type="journal article" date="2023" name="Mol. Phylogenet. Evol.">
        <title>Genome-scale phylogeny and comparative genomics of the fungal order Sordariales.</title>
        <authorList>
            <person name="Hensen N."/>
            <person name="Bonometti L."/>
            <person name="Westerberg I."/>
            <person name="Brannstrom I.O."/>
            <person name="Guillou S."/>
            <person name="Cros-Aarteil S."/>
            <person name="Calhoun S."/>
            <person name="Haridas S."/>
            <person name="Kuo A."/>
            <person name="Mondo S."/>
            <person name="Pangilinan J."/>
            <person name="Riley R."/>
            <person name="LaButti K."/>
            <person name="Andreopoulos B."/>
            <person name="Lipzen A."/>
            <person name="Chen C."/>
            <person name="Yan M."/>
            <person name="Daum C."/>
            <person name="Ng V."/>
            <person name="Clum A."/>
            <person name="Steindorff A."/>
            <person name="Ohm R.A."/>
            <person name="Martin F."/>
            <person name="Silar P."/>
            <person name="Natvig D.O."/>
            <person name="Lalanne C."/>
            <person name="Gautier V."/>
            <person name="Ament-Velasquez S.L."/>
            <person name="Kruys A."/>
            <person name="Hutchinson M.I."/>
            <person name="Powell A.J."/>
            <person name="Barry K."/>
            <person name="Miller A.N."/>
            <person name="Grigoriev I.V."/>
            <person name="Debuchy R."/>
            <person name="Gladieux P."/>
            <person name="Hiltunen Thoren M."/>
            <person name="Johannesson H."/>
        </authorList>
    </citation>
    <scope>NUCLEOTIDE SEQUENCE</scope>
    <source>
        <strain evidence="3">PSN309</strain>
    </source>
</reference>
<proteinExistence type="predicted"/>
<organism evidence="3 4">
    <name type="scientific">Podospora australis</name>
    <dbReference type="NCBI Taxonomy" id="1536484"/>
    <lineage>
        <taxon>Eukaryota</taxon>
        <taxon>Fungi</taxon>
        <taxon>Dikarya</taxon>
        <taxon>Ascomycota</taxon>
        <taxon>Pezizomycotina</taxon>
        <taxon>Sordariomycetes</taxon>
        <taxon>Sordariomycetidae</taxon>
        <taxon>Sordariales</taxon>
        <taxon>Podosporaceae</taxon>
        <taxon>Podospora</taxon>
    </lineage>
</organism>
<evidence type="ECO:0000313" key="4">
    <source>
        <dbReference type="Proteomes" id="UP001302126"/>
    </source>
</evidence>
<dbReference type="PANTHER" id="PTHR33112:SF10">
    <property type="entry name" value="TOL"/>
    <property type="match status" value="1"/>
</dbReference>
<feature type="domain" description="Heterokaryon incompatibility" evidence="2">
    <location>
        <begin position="207"/>
        <end position="373"/>
    </location>
</feature>
<gene>
    <name evidence="3" type="ORF">QBC35DRAFT_531416</name>
</gene>
<protein>
    <submittedName>
        <fullName evidence="3">Heterokaryon incompatibility protein-domain-containing protein</fullName>
    </submittedName>
</protein>
<feature type="compositionally biased region" description="Acidic residues" evidence="1">
    <location>
        <begin position="645"/>
        <end position="657"/>
    </location>
</feature>